<proteinExistence type="predicted"/>
<gene>
    <name evidence="2" type="ORF">L210DRAFT_934319</name>
</gene>
<evidence type="ECO:0000256" key="1">
    <source>
        <dbReference type="SAM" id="MobiDB-lite"/>
    </source>
</evidence>
<evidence type="ECO:0000313" key="3">
    <source>
        <dbReference type="Proteomes" id="UP001194468"/>
    </source>
</evidence>
<keyword evidence="3" id="KW-1185">Reference proteome</keyword>
<feature type="compositionally biased region" description="Acidic residues" evidence="1">
    <location>
        <begin position="72"/>
        <end position="92"/>
    </location>
</feature>
<feature type="compositionally biased region" description="Acidic residues" evidence="1">
    <location>
        <begin position="50"/>
        <end position="65"/>
    </location>
</feature>
<organism evidence="2 3">
    <name type="scientific">Boletus edulis BED1</name>
    <dbReference type="NCBI Taxonomy" id="1328754"/>
    <lineage>
        <taxon>Eukaryota</taxon>
        <taxon>Fungi</taxon>
        <taxon>Dikarya</taxon>
        <taxon>Basidiomycota</taxon>
        <taxon>Agaricomycotina</taxon>
        <taxon>Agaricomycetes</taxon>
        <taxon>Agaricomycetidae</taxon>
        <taxon>Boletales</taxon>
        <taxon>Boletineae</taxon>
        <taxon>Boletaceae</taxon>
        <taxon>Boletoideae</taxon>
        <taxon>Boletus</taxon>
    </lineage>
</organism>
<dbReference type="AlphaFoldDB" id="A0AAD4C7A6"/>
<protein>
    <submittedName>
        <fullName evidence="2">Uncharacterized protein</fullName>
    </submittedName>
</protein>
<comment type="caution">
    <text evidence="2">The sequence shown here is derived from an EMBL/GenBank/DDBJ whole genome shotgun (WGS) entry which is preliminary data.</text>
</comment>
<dbReference type="EMBL" id="WHUW01000002">
    <property type="protein sequence ID" value="KAF8451050.1"/>
    <property type="molecule type" value="Genomic_DNA"/>
</dbReference>
<evidence type="ECO:0000313" key="2">
    <source>
        <dbReference type="EMBL" id="KAF8451050.1"/>
    </source>
</evidence>
<feature type="region of interest" description="Disordered" evidence="1">
    <location>
        <begin position="16"/>
        <end position="92"/>
    </location>
</feature>
<dbReference type="Proteomes" id="UP001194468">
    <property type="component" value="Unassembled WGS sequence"/>
</dbReference>
<sequence>MGQPTRLRVNRLNAMTKGHNPRNSFQGSTAIGVERKAIWPINEQPNEMESPIEDETPQDEQESPEDAIKDLEDVENESFDISEEDSEVEDNDEPVAFYDAMHHEEESSMDENVIQCAMMHEDDLPDLKELSILQSIQQEWEWSCQYDMVQYTKKIVKNAIATYNI</sequence>
<accession>A0AAD4C7A6</accession>
<reference evidence="2" key="1">
    <citation type="submission" date="2019-10" db="EMBL/GenBank/DDBJ databases">
        <authorList>
            <consortium name="DOE Joint Genome Institute"/>
            <person name="Kuo A."/>
            <person name="Miyauchi S."/>
            <person name="Kiss E."/>
            <person name="Drula E."/>
            <person name="Kohler A."/>
            <person name="Sanchez-Garcia M."/>
            <person name="Andreopoulos B."/>
            <person name="Barry K.W."/>
            <person name="Bonito G."/>
            <person name="Buee M."/>
            <person name="Carver A."/>
            <person name="Chen C."/>
            <person name="Cichocki N."/>
            <person name="Clum A."/>
            <person name="Culley D."/>
            <person name="Crous P.W."/>
            <person name="Fauchery L."/>
            <person name="Girlanda M."/>
            <person name="Hayes R."/>
            <person name="Keri Z."/>
            <person name="LaButti K."/>
            <person name="Lipzen A."/>
            <person name="Lombard V."/>
            <person name="Magnuson J."/>
            <person name="Maillard F."/>
            <person name="Morin E."/>
            <person name="Murat C."/>
            <person name="Nolan M."/>
            <person name="Ohm R."/>
            <person name="Pangilinan J."/>
            <person name="Pereira M."/>
            <person name="Perotto S."/>
            <person name="Peter M."/>
            <person name="Riley R."/>
            <person name="Sitrit Y."/>
            <person name="Stielow B."/>
            <person name="Szollosi G."/>
            <person name="Zifcakova L."/>
            <person name="Stursova M."/>
            <person name="Spatafora J.W."/>
            <person name="Tedersoo L."/>
            <person name="Vaario L.-M."/>
            <person name="Yamada A."/>
            <person name="Yan M."/>
            <person name="Wang P."/>
            <person name="Xu J."/>
            <person name="Bruns T."/>
            <person name="Baldrian P."/>
            <person name="Vilgalys R."/>
            <person name="Henrissat B."/>
            <person name="Grigoriev I.V."/>
            <person name="Hibbett D."/>
            <person name="Nagy L.G."/>
            <person name="Martin F.M."/>
        </authorList>
    </citation>
    <scope>NUCLEOTIDE SEQUENCE</scope>
    <source>
        <strain evidence="2">BED1</strain>
    </source>
</reference>
<reference evidence="2" key="2">
    <citation type="journal article" date="2020" name="Nat. Commun.">
        <title>Large-scale genome sequencing of mycorrhizal fungi provides insights into the early evolution of symbiotic traits.</title>
        <authorList>
            <person name="Miyauchi S."/>
            <person name="Kiss E."/>
            <person name="Kuo A."/>
            <person name="Drula E."/>
            <person name="Kohler A."/>
            <person name="Sanchez-Garcia M."/>
            <person name="Morin E."/>
            <person name="Andreopoulos B."/>
            <person name="Barry K.W."/>
            <person name="Bonito G."/>
            <person name="Buee M."/>
            <person name="Carver A."/>
            <person name="Chen C."/>
            <person name="Cichocki N."/>
            <person name="Clum A."/>
            <person name="Culley D."/>
            <person name="Crous P.W."/>
            <person name="Fauchery L."/>
            <person name="Girlanda M."/>
            <person name="Hayes R.D."/>
            <person name="Keri Z."/>
            <person name="LaButti K."/>
            <person name="Lipzen A."/>
            <person name="Lombard V."/>
            <person name="Magnuson J."/>
            <person name="Maillard F."/>
            <person name="Murat C."/>
            <person name="Nolan M."/>
            <person name="Ohm R.A."/>
            <person name="Pangilinan J."/>
            <person name="Pereira M.F."/>
            <person name="Perotto S."/>
            <person name="Peter M."/>
            <person name="Pfister S."/>
            <person name="Riley R."/>
            <person name="Sitrit Y."/>
            <person name="Stielow J.B."/>
            <person name="Szollosi G."/>
            <person name="Zifcakova L."/>
            <person name="Stursova M."/>
            <person name="Spatafora J.W."/>
            <person name="Tedersoo L."/>
            <person name="Vaario L.M."/>
            <person name="Yamada A."/>
            <person name="Yan M."/>
            <person name="Wang P."/>
            <person name="Xu J."/>
            <person name="Bruns T."/>
            <person name="Baldrian P."/>
            <person name="Vilgalys R."/>
            <person name="Dunand C."/>
            <person name="Henrissat B."/>
            <person name="Grigoriev I.V."/>
            <person name="Hibbett D."/>
            <person name="Nagy L.G."/>
            <person name="Martin F.M."/>
        </authorList>
    </citation>
    <scope>NUCLEOTIDE SEQUENCE</scope>
    <source>
        <strain evidence="2">BED1</strain>
    </source>
</reference>
<name>A0AAD4C7A6_BOLED</name>